<dbReference type="AlphaFoldDB" id="A0A9N9L4E9"/>
<keyword evidence="3" id="KW-1185">Reference proteome</keyword>
<sequence length="65" mass="7014">MADMIMMITTKEQSNLASACGPPAGPSRGENPTGFVGEMDKHGTEMPCSFLKKFTTGLREYVISD</sequence>
<comment type="caution">
    <text evidence="2">The sequence shown here is derived from an EMBL/GenBank/DDBJ whole genome shotgun (WGS) entry which is preliminary data.</text>
</comment>
<evidence type="ECO:0000256" key="1">
    <source>
        <dbReference type="SAM" id="MobiDB-lite"/>
    </source>
</evidence>
<proteinExistence type="predicted"/>
<feature type="region of interest" description="Disordered" evidence="1">
    <location>
        <begin position="15"/>
        <end position="35"/>
    </location>
</feature>
<evidence type="ECO:0000313" key="2">
    <source>
        <dbReference type="EMBL" id="CAG8959831.1"/>
    </source>
</evidence>
<protein>
    <submittedName>
        <fullName evidence="2">Uncharacterized protein</fullName>
    </submittedName>
</protein>
<gene>
    <name evidence="2" type="ORF">HYFRA_00001739</name>
</gene>
<dbReference type="Proteomes" id="UP000696280">
    <property type="component" value="Unassembled WGS sequence"/>
</dbReference>
<accession>A0A9N9L4E9</accession>
<name>A0A9N9L4E9_9HELO</name>
<reference evidence="2" key="1">
    <citation type="submission" date="2021-07" db="EMBL/GenBank/DDBJ databases">
        <authorList>
            <person name="Durling M."/>
        </authorList>
    </citation>
    <scope>NUCLEOTIDE SEQUENCE</scope>
</reference>
<evidence type="ECO:0000313" key="3">
    <source>
        <dbReference type="Proteomes" id="UP000696280"/>
    </source>
</evidence>
<organism evidence="2 3">
    <name type="scientific">Hymenoscyphus fraxineus</name>
    <dbReference type="NCBI Taxonomy" id="746836"/>
    <lineage>
        <taxon>Eukaryota</taxon>
        <taxon>Fungi</taxon>
        <taxon>Dikarya</taxon>
        <taxon>Ascomycota</taxon>
        <taxon>Pezizomycotina</taxon>
        <taxon>Leotiomycetes</taxon>
        <taxon>Helotiales</taxon>
        <taxon>Helotiaceae</taxon>
        <taxon>Hymenoscyphus</taxon>
    </lineage>
</organism>
<dbReference type="EMBL" id="CAJVRL010000092">
    <property type="protein sequence ID" value="CAG8959831.1"/>
    <property type="molecule type" value="Genomic_DNA"/>
</dbReference>